<proteinExistence type="predicted"/>
<feature type="domain" description="Stress-response A/B barrel" evidence="1">
    <location>
        <begin position="4"/>
        <end position="103"/>
    </location>
</feature>
<dbReference type="RefSeq" id="XP_062639147.1">
    <property type="nucleotide sequence ID" value="XM_062779954.1"/>
</dbReference>
<sequence length="136" mass="15293">MGQIDRLAIFKAVDEAARAKMVEAALEFFSQVKKSGNQYFSNNSVSFIQNHEDPRAHGYGVALRLTFDNEQGISYYDRECPLHLELKKKGAQLCTEPPLVVLTRSEETIFGEDIEEGVEPSEVIRKKRAKGASFPN</sequence>
<dbReference type="GeneID" id="87816567"/>
<dbReference type="AlphaFoldDB" id="A0AAN6ZQT4"/>
<dbReference type="PROSITE" id="PS51502">
    <property type="entry name" value="S_R_A_B_BARREL"/>
    <property type="match status" value="1"/>
</dbReference>
<reference evidence="2" key="2">
    <citation type="submission" date="2023-05" db="EMBL/GenBank/DDBJ databases">
        <authorList>
            <consortium name="Lawrence Berkeley National Laboratory"/>
            <person name="Steindorff A."/>
            <person name="Hensen N."/>
            <person name="Bonometti L."/>
            <person name="Westerberg I."/>
            <person name="Brannstrom I.O."/>
            <person name="Guillou S."/>
            <person name="Cros-Aarteil S."/>
            <person name="Calhoun S."/>
            <person name="Haridas S."/>
            <person name="Kuo A."/>
            <person name="Mondo S."/>
            <person name="Pangilinan J."/>
            <person name="Riley R."/>
            <person name="Labutti K."/>
            <person name="Andreopoulos B."/>
            <person name="Lipzen A."/>
            <person name="Chen C."/>
            <person name="Yanf M."/>
            <person name="Daum C."/>
            <person name="Ng V."/>
            <person name="Clum A."/>
            <person name="Ohm R."/>
            <person name="Martin F."/>
            <person name="Silar P."/>
            <person name="Natvig D."/>
            <person name="Lalanne C."/>
            <person name="Gautier V."/>
            <person name="Ament-Velasquez S.L."/>
            <person name="Kruys A."/>
            <person name="Hutchinson M.I."/>
            <person name="Powell A.J."/>
            <person name="Barry K."/>
            <person name="Miller A.N."/>
            <person name="Grigoriev I.V."/>
            <person name="Debuchy R."/>
            <person name="Gladieux P."/>
            <person name="Thoren M.H."/>
            <person name="Johannesson H."/>
        </authorList>
    </citation>
    <scope>NUCLEOTIDE SEQUENCE</scope>
    <source>
        <strain evidence="2">CBS 141.50</strain>
    </source>
</reference>
<reference evidence="2" key="1">
    <citation type="journal article" date="2023" name="Mol. Phylogenet. Evol.">
        <title>Genome-scale phylogeny and comparative genomics of the fungal order Sordariales.</title>
        <authorList>
            <person name="Hensen N."/>
            <person name="Bonometti L."/>
            <person name="Westerberg I."/>
            <person name="Brannstrom I.O."/>
            <person name="Guillou S."/>
            <person name="Cros-Aarteil S."/>
            <person name="Calhoun S."/>
            <person name="Haridas S."/>
            <person name="Kuo A."/>
            <person name="Mondo S."/>
            <person name="Pangilinan J."/>
            <person name="Riley R."/>
            <person name="LaButti K."/>
            <person name="Andreopoulos B."/>
            <person name="Lipzen A."/>
            <person name="Chen C."/>
            <person name="Yan M."/>
            <person name="Daum C."/>
            <person name="Ng V."/>
            <person name="Clum A."/>
            <person name="Steindorff A."/>
            <person name="Ohm R.A."/>
            <person name="Martin F."/>
            <person name="Silar P."/>
            <person name="Natvig D.O."/>
            <person name="Lalanne C."/>
            <person name="Gautier V."/>
            <person name="Ament-Velasquez S.L."/>
            <person name="Kruys A."/>
            <person name="Hutchinson M.I."/>
            <person name="Powell A.J."/>
            <person name="Barry K."/>
            <person name="Miller A.N."/>
            <person name="Grigoriev I.V."/>
            <person name="Debuchy R."/>
            <person name="Gladieux P."/>
            <person name="Hiltunen Thoren M."/>
            <person name="Johannesson H."/>
        </authorList>
    </citation>
    <scope>NUCLEOTIDE SEQUENCE</scope>
    <source>
        <strain evidence="2">CBS 141.50</strain>
    </source>
</reference>
<dbReference type="SUPFAM" id="SSF54909">
    <property type="entry name" value="Dimeric alpha+beta barrel"/>
    <property type="match status" value="1"/>
</dbReference>
<dbReference type="InterPro" id="IPR011008">
    <property type="entry name" value="Dimeric_a/b-barrel"/>
</dbReference>
<evidence type="ECO:0000313" key="2">
    <source>
        <dbReference type="EMBL" id="KAK4145776.1"/>
    </source>
</evidence>
<keyword evidence="3" id="KW-1185">Reference proteome</keyword>
<gene>
    <name evidence="2" type="ORF">C8A04DRAFT_26523</name>
</gene>
<protein>
    <recommendedName>
        <fullName evidence="1">Stress-response A/B barrel domain-containing protein</fullName>
    </recommendedName>
</protein>
<dbReference type="Proteomes" id="UP001302676">
    <property type="component" value="Unassembled WGS sequence"/>
</dbReference>
<comment type="caution">
    <text evidence="2">The sequence shown here is derived from an EMBL/GenBank/DDBJ whole genome shotgun (WGS) entry which is preliminary data.</text>
</comment>
<dbReference type="Gene3D" id="3.30.70.100">
    <property type="match status" value="1"/>
</dbReference>
<accession>A0AAN6ZQT4</accession>
<name>A0AAN6ZQT4_9PEZI</name>
<dbReference type="EMBL" id="MU853566">
    <property type="protein sequence ID" value="KAK4145776.1"/>
    <property type="molecule type" value="Genomic_DNA"/>
</dbReference>
<evidence type="ECO:0000259" key="1">
    <source>
        <dbReference type="PROSITE" id="PS51502"/>
    </source>
</evidence>
<dbReference type="InterPro" id="IPR013097">
    <property type="entry name" value="Dabb"/>
</dbReference>
<organism evidence="2 3">
    <name type="scientific">Dichotomopilus funicola</name>
    <dbReference type="NCBI Taxonomy" id="1934379"/>
    <lineage>
        <taxon>Eukaryota</taxon>
        <taxon>Fungi</taxon>
        <taxon>Dikarya</taxon>
        <taxon>Ascomycota</taxon>
        <taxon>Pezizomycotina</taxon>
        <taxon>Sordariomycetes</taxon>
        <taxon>Sordariomycetidae</taxon>
        <taxon>Sordariales</taxon>
        <taxon>Chaetomiaceae</taxon>
        <taxon>Dichotomopilus</taxon>
    </lineage>
</organism>
<evidence type="ECO:0000313" key="3">
    <source>
        <dbReference type="Proteomes" id="UP001302676"/>
    </source>
</evidence>